<keyword evidence="5 12" id="KW-0479">Metal-binding</keyword>
<protein>
    <recommendedName>
        <fullName evidence="3 12">Ribokinase</fullName>
        <shortName evidence="12">RK</shortName>
        <ecNumber evidence="2 12">2.7.1.15</ecNumber>
    </recommendedName>
</protein>
<feature type="binding site" evidence="12">
    <location>
        <begin position="40"/>
        <end position="44"/>
    </location>
    <ligand>
        <name>substrate</name>
    </ligand>
</feature>
<keyword evidence="7 12" id="KW-0418">Kinase</keyword>
<comment type="cofactor">
    <cofactor evidence="12">
        <name>Mg(2+)</name>
        <dbReference type="ChEBI" id="CHEBI:18420"/>
    </cofactor>
    <text evidence="12">Requires a divalent cation, most likely magnesium in vivo, as an electrophilic catalyst to aid phosphoryl group transfer. It is the chelate of the metal and the nucleotide that is the actual substrate.</text>
</comment>
<feature type="binding site" evidence="12">
    <location>
        <position position="279"/>
    </location>
    <ligand>
        <name>K(+)</name>
        <dbReference type="ChEBI" id="CHEBI:29103"/>
    </ligand>
</feature>
<evidence type="ECO:0000256" key="11">
    <source>
        <dbReference type="ARBA" id="ARBA00023277"/>
    </source>
</evidence>
<organism evidence="14 15">
    <name type="scientific">Saccharomonospora viridis (strain ATCC 15386 / DSM 43017 / JCM 3036 / CCUG 5913 / NBRC 12207 / NCIMB 9602 / P101)</name>
    <name type="common">Thermoactinomyces viridis</name>
    <dbReference type="NCBI Taxonomy" id="471857"/>
    <lineage>
        <taxon>Bacteria</taxon>
        <taxon>Bacillati</taxon>
        <taxon>Actinomycetota</taxon>
        <taxon>Actinomycetes</taxon>
        <taxon>Pseudonocardiales</taxon>
        <taxon>Pseudonocardiaceae</taxon>
        <taxon>Saccharomonospora</taxon>
    </lineage>
</organism>
<evidence type="ECO:0000256" key="8">
    <source>
        <dbReference type="ARBA" id="ARBA00022840"/>
    </source>
</evidence>
<dbReference type="STRING" id="471857.Svir_39540"/>
<feature type="binding site" evidence="12">
    <location>
        <begin position="248"/>
        <end position="249"/>
    </location>
    <ligand>
        <name>ATP</name>
        <dbReference type="ChEBI" id="CHEBI:30616"/>
    </ligand>
</feature>
<dbReference type="PANTHER" id="PTHR10584:SF166">
    <property type="entry name" value="RIBOKINASE"/>
    <property type="match status" value="1"/>
</dbReference>
<evidence type="ECO:0000313" key="15">
    <source>
        <dbReference type="Proteomes" id="UP000000841"/>
    </source>
</evidence>
<dbReference type="Proteomes" id="UP000000841">
    <property type="component" value="Chromosome"/>
</dbReference>
<dbReference type="PANTHER" id="PTHR10584">
    <property type="entry name" value="SUGAR KINASE"/>
    <property type="match status" value="1"/>
</dbReference>
<keyword evidence="11 12" id="KW-0119">Carbohydrate metabolism</keyword>
<sequence length="296" mass="29742">MSAQVLVVGSANADLVVTVDRRPTGGETVLGGDTEILPGGKGANTAVAAARLGAEVALLGAVGDDAHGRLLLDSLRESGVNTDLVRVVSRPTGLAFITVTPDGENSIIVSPGANHALRPEDTAVVTAAPKVMVLSMEIPLDTVEHAITSAAGTATCTILNLSPVASVSESTLADVDILLVNEHEAAWLLGMGERGGVLPNPELSKLLDLGPRAAVVTAGSRGAVIVRPTGLAEVPSPAVEVVDTTGAGDAFAGALATALARDSELPDAVALAARVAALSVTRRGAQPSYPTVAELE</sequence>
<dbReference type="Gene3D" id="3.40.1190.20">
    <property type="match status" value="1"/>
</dbReference>
<feature type="binding site" evidence="12">
    <location>
        <position position="288"/>
    </location>
    <ligand>
        <name>K(+)</name>
        <dbReference type="ChEBI" id="CHEBI:29103"/>
    </ligand>
</feature>
<dbReference type="PRINTS" id="PR00990">
    <property type="entry name" value="RIBOKINASE"/>
</dbReference>
<dbReference type="PROSITE" id="PS00584">
    <property type="entry name" value="PFKB_KINASES_2"/>
    <property type="match status" value="1"/>
</dbReference>
<dbReference type="GO" id="GO:0019303">
    <property type="term" value="P:D-ribose catabolic process"/>
    <property type="evidence" value="ECO:0007669"/>
    <property type="project" value="UniProtKB-UniRule"/>
</dbReference>
<evidence type="ECO:0000256" key="7">
    <source>
        <dbReference type="ARBA" id="ARBA00022777"/>
    </source>
</evidence>
<dbReference type="UniPathway" id="UPA00916">
    <property type="reaction ID" value="UER00889"/>
</dbReference>
<evidence type="ECO:0000259" key="13">
    <source>
        <dbReference type="Pfam" id="PF00294"/>
    </source>
</evidence>
<dbReference type="GO" id="GO:0005829">
    <property type="term" value="C:cytosol"/>
    <property type="evidence" value="ECO:0007669"/>
    <property type="project" value="TreeGrafter"/>
</dbReference>
<keyword evidence="4 12" id="KW-0808">Transferase</keyword>
<keyword evidence="6 12" id="KW-0547">Nucleotide-binding</keyword>
<dbReference type="EMBL" id="CP001683">
    <property type="protein sequence ID" value="ACU98896.1"/>
    <property type="molecule type" value="Genomic_DNA"/>
</dbReference>
<feature type="binding site" evidence="12">
    <location>
        <begin position="217"/>
        <end position="222"/>
    </location>
    <ligand>
        <name>ATP</name>
        <dbReference type="ChEBI" id="CHEBI:30616"/>
    </ligand>
</feature>
<dbReference type="InterPro" id="IPR029056">
    <property type="entry name" value="Ribokinase-like"/>
</dbReference>
<evidence type="ECO:0000256" key="10">
    <source>
        <dbReference type="ARBA" id="ARBA00022958"/>
    </source>
</evidence>
<evidence type="ECO:0000256" key="1">
    <source>
        <dbReference type="ARBA" id="ARBA00005380"/>
    </source>
</evidence>
<name>C7MS40_SACVD</name>
<comment type="subunit">
    <text evidence="12">Homodimer.</text>
</comment>
<keyword evidence="9 12" id="KW-0460">Magnesium</keyword>
<evidence type="ECO:0000256" key="12">
    <source>
        <dbReference type="HAMAP-Rule" id="MF_01987"/>
    </source>
</evidence>
<accession>C7MS40</accession>
<feature type="active site" description="Proton acceptor" evidence="12">
    <location>
        <position position="249"/>
    </location>
</feature>
<dbReference type="InterPro" id="IPR002173">
    <property type="entry name" value="Carboh/pur_kinase_PfkB_CS"/>
</dbReference>
<keyword evidence="8 12" id="KW-0067">ATP-binding</keyword>
<dbReference type="InterPro" id="IPR011877">
    <property type="entry name" value="Ribokinase"/>
</dbReference>
<comment type="function">
    <text evidence="12">Catalyzes the phosphorylation of ribose at O-5 in a reaction requiring ATP and magnesium. The resulting D-ribose-5-phosphate can then be used either for sythesis of nucleotides, histidine, and tryptophan, or as a component of the pentose phosphate pathway.</text>
</comment>
<keyword evidence="15" id="KW-1185">Reference proteome</keyword>
<comment type="similarity">
    <text evidence="12">Belongs to the carbohydrate kinase PfkB family. Ribokinase subfamily.</text>
</comment>
<dbReference type="GO" id="GO:0046872">
    <property type="term" value="F:metal ion binding"/>
    <property type="evidence" value="ECO:0007669"/>
    <property type="project" value="UniProtKB-KW"/>
</dbReference>
<feature type="binding site" evidence="12">
    <location>
        <position position="137"/>
    </location>
    <ligand>
        <name>substrate</name>
    </ligand>
</feature>
<dbReference type="InterPro" id="IPR011611">
    <property type="entry name" value="PfkB_dom"/>
</dbReference>
<comment type="caution">
    <text evidence="12">Lacks conserved residue(s) required for the propagation of feature annotation.</text>
</comment>
<reference evidence="14 15" key="1">
    <citation type="journal article" date="2009" name="Stand. Genomic Sci.">
        <title>Complete genome sequence of Saccharomonospora viridis type strain (P101).</title>
        <authorList>
            <person name="Pati A."/>
            <person name="Sikorski J."/>
            <person name="Nolan M."/>
            <person name="Lapidus A."/>
            <person name="Copeland A."/>
            <person name="Glavina Del Rio T."/>
            <person name="Lucas S."/>
            <person name="Chen F."/>
            <person name="Tice H."/>
            <person name="Pitluck S."/>
            <person name="Cheng J.F."/>
            <person name="Chertkov O."/>
            <person name="Brettin T."/>
            <person name="Han C."/>
            <person name="Detter J.C."/>
            <person name="Kuske C."/>
            <person name="Bruce D."/>
            <person name="Goodwin L."/>
            <person name="Chain P."/>
            <person name="D'haeseleer P."/>
            <person name="Chen A."/>
            <person name="Palaniappan K."/>
            <person name="Ivanova N."/>
            <person name="Mavromatis K."/>
            <person name="Mikhailova N."/>
            <person name="Rohde M."/>
            <person name="Tindall B.J."/>
            <person name="Goker M."/>
            <person name="Bristow J."/>
            <person name="Eisen J.A."/>
            <person name="Markowitz V."/>
            <person name="Hugenholtz P."/>
            <person name="Kyrpides N.C."/>
            <person name="Klenk H.P."/>
        </authorList>
    </citation>
    <scope>NUCLEOTIDE SEQUENCE [LARGE SCALE GENOMIC DNA]</scope>
    <source>
        <strain evidence="15">ATCC 15386 / DSM 43017 / JCM 3036 / NBRC 12207 / P101</strain>
    </source>
</reference>
<dbReference type="HOGENOM" id="CLU_027634_2_1_11"/>
<feature type="binding site" evidence="12">
    <location>
        <position position="243"/>
    </location>
    <ligand>
        <name>K(+)</name>
        <dbReference type="ChEBI" id="CHEBI:29103"/>
    </ligand>
</feature>
<dbReference type="GO" id="GO:0004747">
    <property type="term" value="F:ribokinase activity"/>
    <property type="evidence" value="ECO:0007669"/>
    <property type="project" value="UniProtKB-UniRule"/>
</dbReference>
<dbReference type="GO" id="GO:0005524">
    <property type="term" value="F:ATP binding"/>
    <property type="evidence" value="ECO:0007669"/>
    <property type="project" value="UniProtKB-UniRule"/>
</dbReference>
<comment type="subcellular location">
    <subcellularLocation>
        <location evidence="12">Cytoplasm</location>
    </subcellularLocation>
</comment>
<gene>
    <name evidence="12" type="primary">rbsK</name>
    <name evidence="14" type="ordered locus">Svir_39540</name>
</gene>
<feature type="binding site" evidence="12">
    <location>
        <position position="181"/>
    </location>
    <ligand>
        <name>ATP</name>
        <dbReference type="ChEBI" id="CHEBI:30616"/>
    </ligand>
</feature>
<keyword evidence="12" id="KW-0963">Cytoplasm</keyword>
<feature type="binding site" evidence="12">
    <location>
        <position position="245"/>
    </location>
    <ligand>
        <name>K(+)</name>
        <dbReference type="ChEBI" id="CHEBI:29103"/>
    </ligand>
</feature>
<dbReference type="SUPFAM" id="SSF53613">
    <property type="entry name" value="Ribokinase-like"/>
    <property type="match status" value="1"/>
</dbReference>
<comment type="activity regulation">
    <text evidence="12">Activated by a monovalent cation that binds near, but not in, the active site. The most likely occupant of the site in vivo is potassium. Ion binding induces a conformational change that may alter substrate affinity.</text>
</comment>
<dbReference type="Pfam" id="PF00294">
    <property type="entry name" value="PfkB"/>
    <property type="match status" value="1"/>
</dbReference>
<evidence type="ECO:0000256" key="4">
    <source>
        <dbReference type="ARBA" id="ARBA00022679"/>
    </source>
</evidence>
<evidence type="ECO:0000256" key="3">
    <source>
        <dbReference type="ARBA" id="ARBA00016943"/>
    </source>
</evidence>
<feature type="domain" description="Carbohydrate kinase PfkB" evidence="13">
    <location>
        <begin position="4"/>
        <end position="291"/>
    </location>
</feature>
<evidence type="ECO:0000313" key="14">
    <source>
        <dbReference type="EMBL" id="ACU98896.1"/>
    </source>
</evidence>
<comment type="catalytic activity">
    <reaction evidence="12">
        <text>D-ribose + ATP = D-ribose 5-phosphate + ADP + H(+)</text>
        <dbReference type="Rhea" id="RHEA:13697"/>
        <dbReference type="ChEBI" id="CHEBI:15378"/>
        <dbReference type="ChEBI" id="CHEBI:30616"/>
        <dbReference type="ChEBI" id="CHEBI:47013"/>
        <dbReference type="ChEBI" id="CHEBI:78346"/>
        <dbReference type="ChEBI" id="CHEBI:456216"/>
        <dbReference type="EC" id="2.7.1.15"/>
    </reaction>
</comment>
<feature type="binding site" evidence="12">
    <location>
        <position position="282"/>
    </location>
    <ligand>
        <name>K(+)</name>
        <dbReference type="ChEBI" id="CHEBI:29103"/>
    </ligand>
</feature>
<comment type="pathway">
    <text evidence="12">Carbohydrate metabolism; D-ribose degradation; D-ribose 5-phosphate from beta-D-ribopyranose: step 2/2.</text>
</comment>
<proteinExistence type="inferred from homology"/>
<evidence type="ECO:0000256" key="2">
    <source>
        <dbReference type="ARBA" id="ARBA00012035"/>
    </source>
</evidence>
<evidence type="ECO:0000256" key="9">
    <source>
        <dbReference type="ARBA" id="ARBA00022842"/>
    </source>
</evidence>
<dbReference type="RefSeq" id="WP_015788205.1">
    <property type="nucleotide sequence ID" value="NC_013159.1"/>
</dbReference>
<feature type="binding site" evidence="12">
    <location>
        <begin position="12"/>
        <end position="14"/>
    </location>
    <ligand>
        <name>substrate</name>
    </ligand>
</feature>
<dbReference type="eggNOG" id="COG0524">
    <property type="taxonomic scope" value="Bacteria"/>
</dbReference>
<dbReference type="CDD" id="cd01174">
    <property type="entry name" value="ribokinase"/>
    <property type="match status" value="1"/>
</dbReference>
<dbReference type="AlphaFoldDB" id="C7MS40"/>
<feature type="binding site" evidence="12">
    <location>
        <position position="284"/>
    </location>
    <ligand>
        <name>K(+)</name>
        <dbReference type="ChEBI" id="CHEBI:29103"/>
    </ligand>
</feature>
<dbReference type="KEGG" id="svi:Svir_39540"/>
<feature type="binding site" evidence="12">
    <location>
        <position position="249"/>
    </location>
    <ligand>
        <name>substrate</name>
    </ligand>
</feature>
<dbReference type="InterPro" id="IPR002139">
    <property type="entry name" value="Ribo/fructo_kinase"/>
</dbReference>
<dbReference type="EC" id="2.7.1.15" evidence="2 12"/>
<keyword evidence="10 12" id="KW-0630">Potassium</keyword>
<evidence type="ECO:0000256" key="5">
    <source>
        <dbReference type="ARBA" id="ARBA00022723"/>
    </source>
</evidence>
<dbReference type="HAMAP" id="MF_01987">
    <property type="entry name" value="Ribokinase"/>
    <property type="match status" value="1"/>
</dbReference>
<comment type="similarity">
    <text evidence="1">Belongs to the carbohydrate kinase pfkB family.</text>
</comment>
<evidence type="ECO:0000256" key="6">
    <source>
        <dbReference type="ARBA" id="ARBA00022741"/>
    </source>
</evidence>